<accession>A0ABU1DGW1</accession>
<organism evidence="2 3">
    <name type="scientific">Chelatococcus sambhunathii</name>
    <dbReference type="NCBI Taxonomy" id="363953"/>
    <lineage>
        <taxon>Bacteria</taxon>
        <taxon>Pseudomonadati</taxon>
        <taxon>Pseudomonadota</taxon>
        <taxon>Alphaproteobacteria</taxon>
        <taxon>Hyphomicrobiales</taxon>
        <taxon>Chelatococcaceae</taxon>
        <taxon>Chelatococcus</taxon>
    </lineage>
</organism>
<protein>
    <submittedName>
        <fullName evidence="2">Uncharacterized protein</fullName>
    </submittedName>
</protein>
<proteinExistence type="predicted"/>
<gene>
    <name evidence="2" type="ORF">IHQ68_11780</name>
</gene>
<feature type="region of interest" description="Disordered" evidence="1">
    <location>
        <begin position="75"/>
        <end position="113"/>
    </location>
</feature>
<feature type="region of interest" description="Disordered" evidence="1">
    <location>
        <begin position="155"/>
        <end position="175"/>
    </location>
</feature>
<feature type="region of interest" description="Disordered" evidence="1">
    <location>
        <begin position="1"/>
        <end position="43"/>
    </location>
</feature>
<dbReference type="Proteomes" id="UP001181622">
    <property type="component" value="Unassembled WGS sequence"/>
</dbReference>
<comment type="caution">
    <text evidence="2">The sequence shown here is derived from an EMBL/GenBank/DDBJ whole genome shotgun (WGS) entry which is preliminary data.</text>
</comment>
<sequence>MAIVGLDPYGATPGLAPIDRVRPNDPPPAAESVEATGPNERAAVVQAPAPPAAEIQRLESFAASARAASVALDAATRAVDESDRADDTARAEAQGAAELKAAEAEDEEALAPIDASAPSAIDVAQSFEAVAALVPAEQTLAPPVYDEQDGLAAVDAVDRDERTRAAPGALLSRSA</sequence>
<dbReference type="RefSeq" id="WP_309392028.1">
    <property type="nucleotide sequence ID" value="NZ_JADBEO010000023.1"/>
</dbReference>
<dbReference type="EMBL" id="JADBEO010000023">
    <property type="protein sequence ID" value="MDR4307296.1"/>
    <property type="molecule type" value="Genomic_DNA"/>
</dbReference>
<reference evidence="2" key="1">
    <citation type="submission" date="2020-10" db="EMBL/GenBank/DDBJ databases">
        <authorList>
            <person name="Abbas A."/>
            <person name="Razzaq R."/>
            <person name="Waqas M."/>
            <person name="Abbas N."/>
            <person name="Nielsen T.K."/>
            <person name="Hansen L.H."/>
            <person name="Hussain S."/>
            <person name="Shahid M."/>
        </authorList>
    </citation>
    <scope>NUCLEOTIDE SEQUENCE</scope>
    <source>
        <strain evidence="2">S14</strain>
    </source>
</reference>
<keyword evidence="3" id="KW-1185">Reference proteome</keyword>
<feature type="compositionally biased region" description="Basic and acidic residues" evidence="1">
    <location>
        <begin position="78"/>
        <end position="90"/>
    </location>
</feature>
<name>A0ABU1DGW1_9HYPH</name>
<evidence type="ECO:0000313" key="3">
    <source>
        <dbReference type="Proteomes" id="UP001181622"/>
    </source>
</evidence>
<evidence type="ECO:0000256" key="1">
    <source>
        <dbReference type="SAM" id="MobiDB-lite"/>
    </source>
</evidence>
<evidence type="ECO:0000313" key="2">
    <source>
        <dbReference type="EMBL" id="MDR4307296.1"/>
    </source>
</evidence>